<dbReference type="InterPro" id="IPR025610">
    <property type="entry name" value="MYC/MYB_N"/>
</dbReference>
<dbReference type="PROSITE" id="PS50888">
    <property type="entry name" value="BHLH"/>
    <property type="match status" value="1"/>
</dbReference>
<sequence length="682" mass="76381">MAVVPESSTNKQLQHMLQSAVQAVQWTYSLFWQFCPQQRILVWEDGYYNGSIKTRKTVQQMDATAEESCLQRSQQLKELYESLSAGELNQPPARRPCAALSPEDLTETEWFYLMCVSFSFPPGVGLPGKAYSKGQHMWLTGANEVDSKVFSRAILAKTVVCIPVIDGVVELGYTERIQEDPSFIEQVRYYFDDHYYNQQLQNGPPLQSKPALSEHSTSNPTASNHSHFQSPLAPATVNPPPVPSTDGPNDNNDDEETEGEADSDPEANTTLVLPLKLDLCYQKGLTVIPDSSDEPSELMQIEMPEDIRLSSPDVVSNNLDSNFPLVAAADTPASHQHHPVDSFIATKSTRRWPVMQQQQQQQQQQLQDPIIFSNLLQPPPPGFTTMENLSQEDTHYSQTVSIILQLQSSRWAESSTTTSIPTSSSYLSYSSNSVFSSWRPRSNLHHLPMEGTSQCLLKNILLTVPLLHSKYREENISSPKSDPQYGILARGKGSSSVPHDELSANHVLAERRRREKLNERFIILRSLVPFVTKMDKASILGDTIEYVKQLRKKIQELEGCTKSGDERYKRKVQVVEESSSVSEIRAKKTVAQSQQSNMLEVSIIESDALVELQCPYKEGLLLDVMITLRDMCLEVTTVLSSLNNGLLAAELRAKVKENVNGKKPSIIEVKRAVNQKVPQSDS</sequence>
<evidence type="ECO:0000256" key="6">
    <source>
        <dbReference type="SAM" id="MobiDB-lite"/>
    </source>
</evidence>
<protein>
    <submittedName>
        <fullName evidence="9">Transcription factor BHLH42 isoform X2</fullName>
    </submittedName>
</protein>
<evidence type="ECO:0000259" key="7">
    <source>
        <dbReference type="PROSITE" id="PS50888"/>
    </source>
</evidence>
<dbReference type="Pfam" id="PF22754">
    <property type="entry name" value="bHLH-TF_ACT-like_plant"/>
    <property type="match status" value="1"/>
</dbReference>
<evidence type="ECO:0000256" key="3">
    <source>
        <dbReference type="ARBA" id="ARBA00023159"/>
    </source>
</evidence>
<name>A0ABM3RF42_SPIOL</name>
<evidence type="ECO:0000256" key="5">
    <source>
        <dbReference type="ARBA" id="ARBA00023242"/>
    </source>
</evidence>
<evidence type="ECO:0000256" key="2">
    <source>
        <dbReference type="ARBA" id="ARBA00023015"/>
    </source>
</evidence>
<feature type="compositionally biased region" description="Polar residues" evidence="6">
    <location>
        <begin position="214"/>
        <end position="229"/>
    </location>
</feature>
<keyword evidence="8" id="KW-1185">Reference proteome</keyword>
<dbReference type="RefSeq" id="XP_056694239.1">
    <property type="nucleotide sequence ID" value="XM_056838261.1"/>
</dbReference>
<feature type="domain" description="BHLH" evidence="7">
    <location>
        <begin position="501"/>
        <end position="550"/>
    </location>
</feature>
<dbReference type="InterPro" id="IPR036638">
    <property type="entry name" value="HLH_DNA-bd_sf"/>
</dbReference>
<evidence type="ECO:0000256" key="1">
    <source>
        <dbReference type="ARBA" id="ARBA00004123"/>
    </source>
</evidence>
<evidence type="ECO:0000256" key="4">
    <source>
        <dbReference type="ARBA" id="ARBA00023163"/>
    </source>
</evidence>
<evidence type="ECO:0000313" key="8">
    <source>
        <dbReference type="Proteomes" id="UP000813463"/>
    </source>
</evidence>
<dbReference type="Pfam" id="PF14215">
    <property type="entry name" value="bHLH-MYC_N"/>
    <property type="match status" value="1"/>
</dbReference>
<feature type="compositionally biased region" description="Acidic residues" evidence="6">
    <location>
        <begin position="251"/>
        <end position="265"/>
    </location>
</feature>
<dbReference type="PANTHER" id="PTHR46266:SF4">
    <property type="entry name" value="TRANSCRIPTION FACTOR TT8"/>
    <property type="match status" value="1"/>
</dbReference>
<proteinExistence type="predicted"/>
<gene>
    <name evidence="9" type="primary">LOC110805097</name>
</gene>
<dbReference type="Proteomes" id="UP000813463">
    <property type="component" value="Chromosome 1"/>
</dbReference>
<keyword evidence="2" id="KW-0805">Transcription regulation</keyword>
<dbReference type="GeneID" id="110805097"/>
<dbReference type="Gene3D" id="4.10.280.10">
    <property type="entry name" value="Helix-loop-helix DNA-binding domain"/>
    <property type="match status" value="1"/>
</dbReference>
<dbReference type="SMART" id="SM00353">
    <property type="entry name" value="HLH"/>
    <property type="match status" value="1"/>
</dbReference>
<comment type="subcellular location">
    <subcellularLocation>
        <location evidence="1">Nucleus</location>
    </subcellularLocation>
</comment>
<dbReference type="Pfam" id="PF00010">
    <property type="entry name" value="HLH"/>
    <property type="match status" value="1"/>
</dbReference>
<feature type="region of interest" description="Disordered" evidence="6">
    <location>
        <begin position="200"/>
        <end position="267"/>
    </location>
</feature>
<reference evidence="8" key="1">
    <citation type="journal article" date="2021" name="Nat. Commun.">
        <title>Genomic analyses provide insights into spinach domestication and the genetic basis of agronomic traits.</title>
        <authorList>
            <person name="Cai X."/>
            <person name="Sun X."/>
            <person name="Xu C."/>
            <person name="Sun H."/>
            <person name="Wang X."/>
            <person name="Ge C."/>
            <person name="Zhang Z."/>
            <person name="Wang Q."/>
            <person name="Fei Z."/>
            <person name="Jiao C."/>
            <person name="Wang Q."/>
        </authorList>
    </citation>
    <scope>NUCLEOTIDE SEQUENCE [LARGE SCALE GENOMIC DNA]</scope>
    <source>
        <strain evidence="8">cv. Varoflay</strain>
    </source>
</reference>
<reference evidence="9" key="2">
    <citation type="submission" date="2025-08" db="UniProtKB">
        <authorList>
            <consortium name="RefSeq"/>
        </authorList>
    </citation>
    <scope>IDENTIFICATION</scope>
    <source>
        <tissue evidence="9">Leaf</tissue>
    </source>
</reference>
<organism evidence="8 9">
    <name type="scientific">Spinacia oleracea</name>
    <name type="common">Spinach</name>
    <dbReference type="NCBI Taxonomy" id="3562"/>
    <lineage>
        <taxon>Eukaryota</taxon>
        <taxon>Viridiplantae</taxon>
        <taxon>Streptophyta</taxon>
        <taxon>Embryophyta</taxon>
        <taxon>Tracheophyta</taxon>
        <taxon>Spermatophyta</taxon>
        <taxon>Magnoliopsida</taxon>
        <taxon>eudicotyledons</taxon>
        <taxon>Gunneridae</taxon>
        <taxon>Pentapetalae</taxon>
        <taxon>Caryophyllales</taxon>
        <taxon>Chenopodiaceae</taxon>
        <taxon>Chenopodioideae</taxon>
        <taxon>Anserineae</taxon>
        <taxon>Spinacia</taxon>
    </lineage>
</organism>
<evidence type="ECO:0000313" key="9">
    <source>
        <dbReference type="RefSeq" id="XP_056694239.1"/>
    </source>
</evidence>
<keyword evidence="3" id="KW-0010">Activator</keyword>
<keyword evidence="5" id="KW-0539">Nucleus</keyword>
<dbReference type="InterPro" id="IPR011598">
    <property type="entry name" value="bHLH_dom"/>
</dbReference>
<dbReference type="PANTHER" id="PTHR46266">
    <property type="entry name" value="TRANSCRIPTION FACTOR TT8"/>
    <property type="match status" value="1"/>
</dbReference>
<dbReference type="InterPro" id="IPR054502">
    <property type="entry name" value="bHLH-TF_ACT-like_plant"/>
</dbReference>
<keyword evidence="4" id="KW-0804">Transcription</keyword>
<dbReference type="SUPFAM" id="SSF47459">
    <property type="entry name" value="HLH, helix-loop-helix DNA-binding domain"/>
    <property type="match status" value="1"/>
</dbReference>
<feature type="region of interest" description="Disordered" evidence="6">
    <location>
        <begin position="475"/>
        <end position="499"/>
    </location>
</feature>
<accession>A0ABM3RF42</accession>